<proteinExistence type="predicted"/>
<evidence type="ECO:0000313" key="3">
    <source>
        <dbReference type="Proteomes" id="UP001058974"/>
    </source>
</evidence>
<dbReference type="AlphaFoldDB" id="A0A9D4XR84"/>
<keyword evidence="1" id="KW-0472">Membrane</keyword>
<protein>
    <submittedName>
        <fullName evidence="2">Uncharacterized protein</fullName>
    </submittedName>
</protein>
<dbReference type="EMBL" id="JAMSHJ010000004">
    <property type="protein sequence ID" value="KAI5423271.1"/>
    <property type="molecule type" value="Genomic_DNA"/>
</dbReference>
<name>A0A9D4XR84_PEA</name>
<feature type="transmembrane region" description="Helical" evidence="1">
    <location>
        <begin position="130"/>
        <end position="153"/>
    </location>
</feature>
<dbReference type="Proteomes" id="UP001058974">
    <property type="component" value="Chromosome 4"/>
</dbReference>
<sequence length="170" mass="19278">MSSNPINQRVADENKEHQVIVVEPPPKAIPIVWDVKWTNKIRMNQIFGLSVTLCCILIIFPVVKNSLNDGRFDDHVMIAVIVPLVFFFQLVLFCIAASYPLNNTHIFGTMLIFLLTNAISFVEVDLVSRTASIIISVIISVVWGIFILSFVVINYKVILYENIVFSRPIQ</sequence>
<evidence type="ECO:0000256" key="1">
    <source>
        <dbReference type="SAM" id="Phobius"/>
    </source>
</evidence>
<evidence type="ECO:0000313" key="2">
    <source>
        <dbReference type="EMBL" id="KAI5423271.1"/>
    </source>
</evidence>
<feature type="transmembrane region" description="Helical" evidence="1">
    <location>
        <begin position="46"/>
        <end position="63"/>
    </location>
</feature>
<organism evidence="2 3">
    <name type="scientific">Pisum sativum</name>
    <name type="common">Garden pea</name>
    <name type="synonym">Lathyrus oleraceus</name>
    <dbReference type="NCBI Taxonomy" id="3888"/>
    <lineage>
        <taxon>Eukaryota</taxon>
        <taxon>Viridiplantae</taxon>
        <taxon>Streptophyta</taxon>
        <taxon>Embryophyta</taxon>
        <taxon>Tracheophyta</taxon>
        <taxon>Spermatophyta</taxon>
        <taxon>Magnoliopsida</taxon>
        <taxon>eudicotyledons</taxon>
        <taxon>Gunneridae</taxon>
        <taxon>Pentapetalae</taxon>
        <taxon>rosids</taxon>
        <taxon>fabids</taxon>
        <taxon>Fabales</taxon>
        <taxon>Fabaceae</taxon>
        <taxon>Papilionoideae</taxon>
        <taxon>50 kb inversion clade</taxon>
        <taxon>NPAAA clade</taxon>
        <taxon>Hologalegina</taxon>
        <taxon>IRL clade</taxon>
        <taxon>Fabeae</taxon>
        <taxon>Lathyrus</taxon>
    </lineage>
</organism>
<keyword evidence="1" id="KW-0812">Transmembrane</keyword>
<reference evidence="2 3" key="1">
    <citation type="journal article" date="2022" name="Nat. Genet.">
        <title>Improved pea reference genome and pan-genome highlight genomic features and evolutionary characteristics.</title>
        <authorList>
            <person name="Yang T."/>
            <person name="Liu R."/>
            <person name="Luo Y."/>
            <person name="Hu S."/>
            <person name="Wang D."/>
            <person name="Wang C."/>
            <person name="Pandey M.K."/>
            <person name="Ge S."/>
            <person name="Xu Q."/>
            <person name="Li N."/>
            <person name="Li G."/>
            <person name="Huang Y."/>
            <person name="Saxena R.K."/>
            <person name="Ji Y."/>
            <person name="Li M."/>
            <person name="Yan X."/>
            <person name="He Y."/>
            <person name="Liu Y."/>
            <person name="Wang X."/>
            <person name="Xiang C."/>
            <person name="Varshney R.K."/>
            <person name="Ding H."/>
            <person name="Gao S."/>
            <person name="Zong X."/>
        </authorList>
    </citation>
    <scope>NUCLEOTIDE SEQUENCE [LARGE SCALE GENOMIC DNA]</scope>
    <source>
        <strain evidence="2 3">cv. Zhongwan 6</strain>
    </source>
</reference>
<accession>A0A9D4XR84</accession>
<keyword evidence="3" id="KW-1185">Reference proteome</keyword>
<keyword evidence="1" id="KW-1133">Transmembrane helix</keyword>
<gene>
    <name evidence="2" type="ORF">KIW84_046312</name>
</gene>
<feature type="transmembrane region" description="Helical" evidence="1">
    <location>
        <begin position="106"/>
        <end position="124"/>
    </location>
</feature>
<comment type="caution">
    <text evidence="2">The sequence shown here is derived from an EMBL/GenBank/DDBJ whole genome shotgun (WGS) entry which is preliminary data.</text>
</comment>
<dbReference type="Gramene" id="Psat04G0631200-T1">
    <property type="protein sequence ID" value="KAI5423271.1"/>
    <property type="gene ID" value="KIW84_046312"/>
</dbReference>
<feature type="transmembrane region" description="Helical" evidence="1">
    <location>
        <begin position="75"/>
        <end position="99"/>
    </location>
</feature>